<evidence type="ECO:0000313" key="2">
    <source>
        <dbReference type="EMBL" id="OAU99553.1"/>
    </source>
</evidence>
<organism evidence="2 3">
    <name type="scientific">Moraxella catarrhalis</name>
    <name type="common">Branhamella catarrhalis</name>
    <dbReference type="NCBI Taxonomy" id="480"/>
    <lineage>
        <taxon>Bacteria</taxon>
        <taxon>Pseudomonadati</taxon>
        <taxon>Pseudomonadota</taxon>
        <taxon>Gammaproteobacteria</taxon>
        <taxon>Moraxellales</taxon>
        <taxon>Moraxellaceae</taxon>
        <taxon>Moraxella</taxon>
    </lineage>
</organism>
<dbReference type="EMBL" id="LXHE01000020">
    <property type="protein sequence ID" value="OAU99553.1"/>
    <property type="molecule type" value="Genomic_DNA"/>
</dbReference>
<keyword evidence="1" id="KW-0472">Membrane</keyword>
<reference evidence="2 3" key="1">
    <citation type="journal article" date="2016" name="Genome Biol. Evol.">
        <title>Comparative Genomic Analyses of the Moraxella catarrhalis Serosensitive and Seroresistant Lineages Demonstrate Their Independent Evolution.</title>
        <authorList>
            <person name="Earl J.P."/>
            <person name="de Vries S.P."/>
            <person name="Ahmed A."/>
            <person name="Powell E."/>
            <person name="Schultz M.P."/>
            <person name="Hermans P.W."/>
            <person name="Hill D.J."/>
            <person name="Zhou Z."/>
            <person name="Constantinidou C.I."/>
            <person name="Hu F.Z."/>
            <person name="Bootsma H.J."/>
            <person name="Ehrlich G.D."/>
        </authorList>
    </citation>
    <scope>NUCLEOTIDE SEQUENCE [LARGE SCALE GENOMIC DNA]</scope>
    <source>
        <strain evidence="2 3">Z7574</strain>
    </source>
</reference>
<proteinExistence type="predicted"/>
<protein>
    <submittedName>
        <fullName evidence="2">Uncharacterized protein</fullName>
    </submittedName>
</protein>
<evidence type="ECO:0000313" key="3">
    <source>
        <dbReference type="Proteomes" id="UP000078446"/>
    </source>
</evidence>
<accession>A0A7Z0UXA6</accession>
<feature type="transmembrane region" description="Helical" evidence="1">
    <location>
        <begin position="20"/>
        <end position="43"/>
    </location>
</feature>
<comment type="caution">
    <text evidence="2">The sequence shown here is derived from an EMBL/GenBank/DDBJ whole genome shotgun (WGS) entry which is preliminary data.</text>
</comment>
<gene>
    <name evidence="2" type="ORF">AO382_1933</name>
</gene>
<sequence length="67" mass="7663">MVTDYFYTYAMNGFMIVDNVAIAFLITLAAGLATVLGSALVFFKKRPARASWLLVWHFRLGRWSLFL</sequence>
<keyword evidence="1" id="KW-1133">Transmembrane helix</keyword>
<evidence type="ECO:0000256" key="1">
    <source>
        <dbReference type="SAM" id="Phobius"/>
    </source>
</evidence>
<name>A0A7Z0UXA6_MORCA</name>
<dbReference type="AlphaFoldDB" id="A0A7Z0UXA6"/>
<keyword evidence="1" id="KW-0812">Transmembrane</keyword>
<dbReference type="Proteomes" id="UP000078446">
    <property type="component" value="Unassembled WGS sequence"/>
</dbReference>